<dbReference type="RefSeq" id="WP_084370752.1">
    <property type="nucleotide sequence ID" value="NZ_FWYF01000001.1"/>
</dbReference>
<sequence length="85" mass="9602">MKSQIHLCQADIPTEILVFKTNLATKKRGKAAGHILNQNSSIVEWSIDMEDIDNVLRIVTSGNISEYQIIKMLRTNGFLCEILLD</sequence>
<protein>
    <recommendedName>
        <fullName evidence="3">Copper chaperone CopZ</fullName>
    </recommendedName>
</protein>
<proteinExistence type="predicted"/>
<reference evidence="1 2" key="1">
    <citation type="submission" date="2017-04" db="EMBL/GenBank/DDBJ databases">
        <authorList>
            <person name="Afonso C.L."/>
            <person name="Miller P.J."/>
            <person name="Scott M.A."/>
            <person name="Spackman E."/>
            <person name="Goraichik I."/>
            <person name="Dimitrov K.M."/>
            <person name="Suarez D.L."/>
            <person name="Swayne D.E."/>
        </authorList>
    </citation>
    <scope>NUCLEOTIDE SEQUENCE [LARGE SCALE GENOMIC DNA]</scope>
    <source>
        <strain evidence="1 2">DSM 26133</strain>
    </source>
</reference>
<dbReference type="AlphaFoldDB" id="A0A1W2G6Y3"/>
<keyword evidence="2" id="KW-1185">Reference proteome</keyword>
<name>A0A1W2G6Y3_REIFA</name>
<evidence type="ECO:0000313" key="2">
    <source>
        <dbReference type="Proteomes" id="UP000192472"/>
    </source>
</evidence>
<dbReference type="OrthoDB" id="1036397at2"/>
<evidence type="ECO:0000313" key="1">
    <source>
        <dbReference type="EMBL" id="SMD32066.1"/>
    </source>
</evidence>
<dbReference type="Proteomes" id="UP000192472">
    <property type="component" value="Unassembled WGS sequence"/>
</dbReference>
<dbReference type="EMBL" id="FWYF01000001">
    <property type="protein sequence ID" value="SMD32066.1"/>
    <property type="molecule type" value="Genomic_DNA"/>
</dbReference>
<dbReference type="STRING" id="692418.SAMN04488029_0404"/>
<gene>
    <name evidence="1" type="ORF">SAMN04488029_0404</name>
</gene>
<evidence type="ECO:0008006" key="3">
    <source>
        <dbReference type="Google" id="ProtNLM"/>
    </source>
</evidence>
<accession>A0A1W2G6Y3</accession>
<organism evidence="1 2">
    <name type="scientific">Reichenbachiella faecimaris</name>
    <dbReference type="NCBI Taxonomy" id="692418"/>
    <lineage>
        <taxon>Bacteria</taxon>
        <taxon>Pseudomonadati</taxon>
        <taxon>Bacteroidota</taxon>
        <taxon>Cytophagia</taxon>
        <taxon>Cytophagales</taxon>
        <taxon>Reichenbachiellaceae</taxon>
        <taxon>Reichenbachiella</taxon>
    </lineage>
</organism>